<proteinExistence type="predicted"/>
<dbReference type="GeneID" id="9672777"/>
<dbReference type="OrthoDB" id="5428787at2759"/>
<name>C7ZAT0_FUSV7</name>
<feature type="signal peptide" evidence="2">
    <location>
        <begin position="1"/>
        <end position="17"/>
    </location>
</feature>
<feature type="region of interest" description="Disordered" evidence="1">
    <location>
        <begin position="155"/>
        <end position="189"/>
    </location>
</feature>
<dbReference type="OMA" id="TDGVCHA"/>
<accession>C7ZAT0</accession>
<dbReference type="InParanoid" id="C7ZAT0"/>
<gene>
    <name evidence="3" type="ORF">NECHADRAFT_82969</name>
</gene>
<dbReference type="VEuPathDB" id="FungiDB:NECHADRAFT_82969"/>
<dbReference type="EMBL" id="GG698914">
    <property type="protein sequence ID" value="EEU38626.1"/>
    <property type="molecule type" value="Genomic_DNA"/>
</dbReference>
<organism evidence="3 4">
    <name type="scientific">Fusarium vanettenii (strain ATCC MYA-4622 / CBS 123669 / FGSC 9596 / NRRL 45880 / 77-13-4)</name>
    <name type="common">Fusarium solani subsp. pisi</name>
    <dbReference type="NCBI Taxonomy" id="660122"/>
    <lineage>
        <taxon>Eukaryota</taxon>
        <taxon>Fungi</taxon>
        <taxon>Dikarya</taxon>
        <taxon>Ascomycota</taxon>
        <taxon>Pezizomycotina</taxon>
        <taxon>Sordariomycetes</taxon>
        <taxon>Hypocreomycetidae</taxon>
        <taxon>Hypocreales</taxon>
        <taxon>Nectriaceae</taxon>
        <taxon>Fusarium</taxon>
        <taxon>Fusarium solani species complex</taxon>
        <taxon>Fusarium vanettenii</taxon>
    </lineage>
</organism>
<dbReference type="HOGENOM" id="CLU_683509_0_0_1"/>
<dbReference type="AlphaFoldDB" id="C7ZAT0"/>
<evidence type="ECO:0000313" key="4">
    <source>
        <dbReference type="Proteomes" id="UP000005206"/>
    </source>
</evidence>
<evidence type="ECO:0000256" key="2">
    <source>
        <dbReference type="SAM" id="SignalP"/>
    </source>
</evidence>
<reference evidence="3 4" key="1">
    <citation type="journal article" date="2009" name="PLoS Genet.">
        <title>The genome of Nectria haematococca: contribution of supernumerary chromosomes to gene expansion.</title>
        <authorList>
            <person name="Coleman J.J."/>
            <person name="Rounsley S.D."/>
            <person name="Rodriguez-Carres M."/>
            <person name="Kuo A."/>
            <person name="Wasmann C.C."/>
            <person name="Grimwood J."/>
            <person name="Schmutz J."/>
            <person name="Taga M."/>
            <person name="White G.J."/>
            <person name="Zhou S."/>
            <person name="Schwartz D.C."/>
            <person name="Freitag M."/>
            <person name="Ma L.J."/>
            <person name="Danchin E.G."/>
            <person name="Henrissat B."/>
            <person name="Coutinho P.M."/>
            <person name="Nelson D.R."/>
            <person name="Straney D."/>
            <person name="Napoli C.A."/>
            <person name="Barker B.M."/>
            <person name="Gribskov M."/>
            <person name="Rep M."/>
            <person name="Kroken S."/>
            <person name="Molnar I."/>
            <person name="Rensing C."/>
            <person name="Kennell J.C."/>
            <person name="Zamora J."/>
            <person name="Farman M.L."/>
            <person name="Selker E.U."/>
            <person name="Salamov A."/>
            <person name="Shapiro H."/>
            <person name="Pangilinan J."/>
            <person name="Lindquist E."/>
            <person name="Lamers C."/>
            <person name="Grigoriev I.V."/>
            <person name="Geiser D.M."/>
            <person name="Covert S.F."/>
            <person name="Temporini E."/>
            <person name="Vanetten H.D."/>
        </authorList>
    </citation>
    <scope>NUCLEOTIDE SEQUENCE [LARGE SCALE GENOMIC DNA]</scope>
    <source>
        <strain evidence="4">ATCC MYA-4622 / CBS 123669 / FGSC 9596 / NRRL 45880 / 77-13-4</strain>
    </source>
</reference>
<feature type="compositionally biased region" description="Low complexity" evidence="1">
    <location>
        <begin position="106"/>
        <end position="122"/>
    </location>
</feature>
<evidence type="ECO:0000313" key="3">
    <source>
        <dbReference type="EMBL" id="EEU38626.1"/>
    </source>
</evidence>
<sequence length="403" mass="41395">MQLKLLALAALQGFAAAQTTVFSSQVCVTSTGRVSVSPIRRTTITSFTGLTFRTTVCPAPRTATTTVTPPFVTTTSTVSVTAFSTVTTVQLTVTVFNTVTVTSTATTGSTSTVTQTTTSTVTQPPPPGFTALSDEPDYVAKKKKKRSLAGRIPLLKRAPCTKKKSRTGSGSDSGSGSSPDSGSNSNLNPIRIAQRRYPQSVRCFKIVKTVSVSTVVPATCVRARSTTVTLATSTSTALTTATAVVTTTVTVPTATAVTVTVSPTVTGQTTVTATVTTTTTATTTITETAPAQTVYAACGASNQVSSANGGHQFSAINVNSPGGQNQVFSRTANSAYDCCVSCLQTNNCIFSYYDNAGGCEVVVGQTCNPQDAMGTSFETSQDGGLNYVLSNGPCGRVANGGDQ</sequence>
<feature type="chain" id="PRO_5002988956" description="Apple domain-containing protein" evidence="2">
    <location>
        <begin position="18"/>
        <end position="403"/>
    </location>
</feature>
<feature type="region of interest" description="Disordered" evidence="1">
    <location>
        <begin position="106"/>
        <end position="136"/>
    </location>
</feature>
<keyword evidence="2" id="KW-0732">Signal</keyword>
<evidence type="ECO:0008006" key="5">
    <source>
        <dbReference type="Google" id="ProtNLM"/>
    </source>
</evidence>
<protein>
    <recommendedName>
        <fullName evidence="5">Apple domain-containing protein</fullName>
    </recommendedName>
</protein>
<evidence type="ECO:0000256" key="1">
    <source>
        <dbReference type="SAM" id="MobiDB-lite"/>
    </source>
</evidence>
<keyword evidence="4" id="KW-1185">Reference proteome</keyword>
<feature type="compositionally biased region" description="Low complexity" evidence="1">
    <location>
        <begin position="168"/>
        <end position="186"/>
    </location>
</feature>
<dbReference type="eggNOG" id="ENOG502RS7R">
    <property type="taxonomic scope" value="Eukaryota"/>
</dbReference>
<dbReference type="Proteomes" id="UP000005206">
    <property type="component" value="Chromosome 7"/>
</dbReference>
<dbReference type="KEGG" id="nhe:NECHADRAFT_82969"/>
<dbReference type="RefSeq" id="XP_003044339.1">
    <property type="nucleotide sequence ID" value="XM_003044293.1"/>
</dbReference>